<dbReference type="EMBL" id="JAPDRQ010000146">
    <property type="protein sequence ID" value="KAJ9653648.1"/>
    <property type="molecule type" value="Genomic_DNA"/>
</dbReference>
<proteinExistence type="predicted"/>
<name>A0ACC3A1C7_9EURO</name>
<accession>A0ACC3A1C7</accession>
<comment type="caution">
    <text evidence="1">The sequence shown here is derived from an EMBL/GenBank/DDBJ whole genome shotgun (WGS) entry which is preliminary data.</text>
</comment>
<reference evidence="1" key="1">
    <citation type="submission" date="2022-10" db="EMBL/GenBank/DDBJ databases">
        <title>Culturing micro-colonial fungi from biological soil crusts in the Mojave desert and describing Neophaeococcomyces mojavensis, and introducing the new genera and species Taxawa tesnikishii.</title>
        <authorList>
            <person name="Kurbessoian T."/>
            <person name="Stajich J.E."/>
        </authorList>
    </citation>
    <scope>NUCLEOTIDE SEQUENCE</scope>
    <source>
        <strain evidence="1">JES_112</strain>
    </source>
</reference>
<keyword evidence="2" id="KW-1185">Reference proteome</keyword>
<sequence>MGEPSVGQVLDINVPWQIPRIDPSHFTSDELEKVIHNICGPVCAGYYVPAVDFLWTDIACIDQRRGPLASLEVGSQATIFNNAAGVAVWLSKTGERKESYRLLQESLSNCVLFTHGHEGDLKRMLQWDVPQQPLRTELLGCIREFIKDPWFTSLWTLQEAFLAGQGYSKHAFSGLNLEAHAIISQAFFVLADTEIFKLLPSVKHICRGLFTLSTLTDMCRTMLSRTTYLLNKEQSADKDLDAFEKELRSMLEKSAITAMATGGSPLNLLALACHRKASEDTDHVYAIMRVFGYRLGASKPGVNPHRWFDREDLEDQLGEALFADRSVQSQLLIHTKPAEQGKGWRVSRSSTVPFEYFAQLQYKERYRNSGVFCHKACVLTTKVIGSRTYGYFEGQACWLAEFNENTKHLQQIAARDQTWDNRPVCKYIMDASQFVTSPAPHESISEKMFPNNEAFQQAYGKHLEQRFQENCLAVLHLGYSAKRHFGFLMLHVKGGGTIFLHRLGTVTWNWHKEMLSESLEQLEDATTGEGAPWQPLSGLFG</sequence>
<evidence type="ECO:0000313" key="1">
    <source>
        <dbReference type="EMBL" id="KAJ9653648.1"/>
    </source>
</evidence>
<organism evidence="1 2">
    <name type="scientific">Neophaeococcomyces mojaviensis</name>
    <dbReference type="NCBI Taxonomy" id="3383035"/>
    <lineage>
        <taxon>Eukaryota</taxon>
        <taxon>Fungi</taxon>
        <taxon>Dikarya</taxon>
        <taxon>Ascomycota</taxon>
        <taxon>Pezizomycotina</taxon>
        <taxon>Eurotiomycetes</taxon>
        <taxon>Chaetothyriomycetidae</taxon>
        <taxon>Chaetothyriales</taxon>
        <taxon>Chaetothyriales incertae sedis</taxon>
        <taxon>Neophaeococcomyces</taxon>
    </lineage>
</organism>
<evidence type="ECO:0000313" key="2">
    <source>
        <dbReference type="Proteomes" id="UP001172386"/>
    </source>
</evidence>
<protein>
    <submittedName>
        <fullName evidence="1">Uncharacterized protein</fullName>
    </submittedName>
</protein>
<gene>
    <name evidence="1" type="ORF">H2198_007199</name>
</gene>
<dbReference type="Proteomes" id="UP001172386">
    <property type="component" value="Unassembled WGS sequence"/>
</dbReference>